<protein>
    <recommendedName>
        <fullName evidence="4">Copper(I)-binding protein</fullName>
    </recommendedName>
</protein>
<evidence type="ECO:0008006" key="4">
    <source>
        <dbReference type="Google" id="ProtNLM"/>
    </source>
</evidence>
<keyword evidence="3" id="KW-1185">Reference proteome</keyword>
<dbReference type="Proteomes" id="UP001157126">
    <property type="component" value="Unassembled WGS sequence"/>
</dbReference>
<dbReference type="EMBL" id="BSUO01000001">
    <property type="protein sequence ID" value="GMA40981.1"/>
    <property type="molecule type" value="Genomic_DNA"/>
</dbReference>
<proteinExistence type="predicted"/>
<feature type="compositionally biased region" description="Low complexity" evidence="1">
    <location>
        <begin position="151"/>
        <end position="164"/>
    </location>
</feature>
<accession>A0ABQ6IVA3</accession>
<evidence type="ECO:0000313" key="2">
    <source>
        <dbReference type="EMBL" id="GMA40981.1"/>
    </source>
</evidence>
<comment type="caution">
    <text evidence="2">The sequence shown here is derived from an EMBL/GenBank/DDBJ whole genome shotgun (WGS) entry which is preliminary data.</text>
</comment>
<name>A0ABQ6IVA3_9MICO</name>
<reference evidence="3" key="1">
    <citation type="journal article" date="2019" name="Int. J. Syst. Evol. Microbiol.">
        <title>The Global Catalogue of Microorganisms (GCM) 10K type strain sequencing project: providing services to taxonomists for standard genome sequencing and annotation.</title>
        <authorList>
            <consortium name="The Broad Institute Genomics Platform"/>
            <consortium name="The Broad Institute Genome Sequencing Center for Infectious Disease"/>
            <person name="Wu L."/>
            <person name="Ma J."/>
        </authorList>
    </citation>
    <scope>NUCLEOTIDE SEQUENCE [LARGE SCALE GENOMIC DNA]</scope>
    <source>
        <strain evidence="3">NBRC 113072</strain>
    </source>
</reference>
<evidence type="ECO:0000313" key="3">
    <source>
        <dbReference type="Proteomes" id="UP001157126"/>
    </source>
</evidence>
<gene>
    <name evidence="2" type="ORF">GCM10025883_30260</name>
</gene>
<sequence>MAALAPIAALALAGCQWTSTVQTDEAYEPADGRSTTLGGVQVNNLLVVSDRKGGEGTLVGLGVNKTNQDVEVSFALAGGQPIRIEIPSHSSKQISDPDNGPMSTLPNIPVEPGGLVDVDIVTAGAGGQSLRVPVLAPYPPYGDYHESGPLTHAPTAPAAHGDGH</sequence>
<evidence type="ECO:0000256" key="1">
    <source>
        <dbReference type="SAM" id="MobiDB-lite"/>
    </source>
</evidence>
<organism evidence="2 3">
    <name type="scientific">Mobilicoccus caccae</name>
    <dbReference type="NCBI Taxonomy" id="1859295"/>
    <lineage>
        <taxon>Bacteria</taxon>
        <taxon>Bacillati</taxon>
        <taxon>Actinomycetota</taxon>
        <taxon>Actinomycetes</taxon>
        <taxon>Micrococcales</taxon>
        <taxon>Dermatophilaceae</taxon>
        <taxon>Mobilicoccus</taxon>
    </lineage>
</organism>
<feature type="region of interest" description="Disordered" evidence="1">
    <location>
        <begin position="145"/>
        <end position="164"/>
    </location>
</feature>